<evidence type="ECO:0000313" key="4">
    <source>
        <dbReference type="Proteomes" id="UP000325030"/>
    </source>
</evidence>
<proteinExistence type="predicted"/>
<dbReference type="EMBL" id="AP018929">
    <property type="protein sequence ID" value="BBG23686.1"/>
    <property type="molecule type" value="Genomic_DNA"/>
</dbReference>
<gene>
    <name evidence="1" type="ORF">IC006_0974</name>
    <name evidence="2" type="ORF">IC007_0946</name>
</gene>
<dbReference type="Proteomes" id="UP000322983">
    <property type="component" value="Chromosome"/>
</dbReference>
<dbReference type="InterPro" id="IPR006783">
    <property type="entry name" value="Transposase_ISC1217"/>
</dbReference>
<dbReference type="RefSeq" id="WP_149528413.1">
    <property type="nucleotide sequence ID" value="NZ_AP018929.1"/>
</dbReference>
<name>A0A510E305_9CREN</name>
<reference evidence="4" key="1">
    <citation type="submission" date="2018-09" db="EMBL/GenBank/DDBJ databases">
        <title>Complete Genome Sequencing of Sulfolobus sp. JCM 16834.</title>
        <authorList>
            <person name="Kato S."/>
            <person name="Itoh T."/>
            <person name="Ohkuma M."/>
        </authorList>
    </citation>
    <scope>NUCLEOTIDE SEQUENCE [LARGE SCALE GENOMIC DNA]</scope>
    <source>
        <strain evidence="4">IC-007</strain>
    </source>
</reference>
<dbReference type="GeneID" id="77385750"/>
<dbReference type="AlphaFoldDB" id="A0A510E305"/>
<evidence type="ECO:0000313" key="1">
    <source>
        <dbReference type="EMBL" id="BBG23686.1"/>
    </source>
</evidence>
<evidence type="ECO:0000313" key="3">
    <source>
        <dbReference type="Proteomes" id="UP000322983"/>
    </source>
</evidence>
<reference evidence="2 3" key="2">
    <citation type="journal article" date="2020" name="Int. J. Syst. Evol. Microbiol.">
        <title>Sulfuracidifex tepidarius gen. nov., sp. nov. and transfer of Sulfolobus metallicus Huber and Stetter 1992 to the genus Sulfuracidifex as Sulfuracidifex metallicus comb. nov.</title>
        <authorList>
            <person name="Itoh T."/>
            <person name="Miura T."/>
            <person name="Sakai H.D."/>
            <person name="Kato S."/>
            <person name="Ohkuma M."/>
            <person name="Takashina T."/>
        </authorList>
    </citation>
    <scope>NUCLEOTIDE SEQUENCE</scope>
    <source>
        <strain evidence="1 3">IC-006</strain>
        <strain evidence="2">IC-007</strain>
    </source>
</reference>
<protein>
    <submittedName>
        <fullName evidence="2">Uncharacterized protein</fullName>
    </submittedName>
</protein>
<organism evidence="2 4">
    <name type="scientific">Sulfuracidifex tepidarius</name>
    <dbReference type="NCBI Taxonomy" id="1294262"/>
    <lineage>
        <taxon>Archaea</taxon>
        <taxon>Thermoproteota</taxon>
        <taxon>Thermoprotei</taxon>
        <taxon>Sulfolobales</taxon>
        <taxon>Sulfolobaceae</taxon>
        <taxon>Sulfuracidifex</taxon>
    </lineage>
</organism>
<sequence>MNKNLSNDEYYEALTNAIYIATASLNLRKDTATKLVLGGISGGAH</sequence>
<keyword evidence="3" id="KW-1185">Reference proteome</keyword>
<evidence type="ECO:0000313" key="2">
    <source>
        <dbReference type="EMBL" id="BBG26438.1"/>
    </source>
</evidence>
<dbReference type="Pfam" id="PF04693">
    <property type="entry name" value="DDE_Tnp_2"/>
    <property type="match status" value="1"/>
</dbReference>
<dbReference type="OrthoDB" id="43182at2157"/>
<accession>A0A510E305</accession>
<dbReference type="KEGG" id="step:IC006_0974"/>
<accession>A0A510DTY2</accession>
<dbReference type="Proteomes" id="UP000325030">
    <property type="component" value="Chromosome"/>
</dbReference>
<dbReference type="EMBL" id="AP018930">
    <property type="protein sequence ID" value="BBG26438.1"/>
    <property type="molecule type" value="Genomic_DNA"/>
</dbReference>